<name>A0A7C1T5M8_UNCC3</name>
<evidence type="ECO:0000313" key="3">
    <source>
        <dbReference type="EMBL" id="HEB13579.1"/>
    </source>
</evidence>
<dbReference type="EMBL" id="DRHL01000069">
    <property type="protein sequence ID" value="HEB13579.1"/>
    <property type="molecule type" value="Genomic_DNA"/>
</dbReference>
<dbReference type="AlphaFoldDB" id="A0A7C1T5M8"/>
<comment type="caution">
    <text evidence="3">The sequence shown here is derived from an EMBL/GenBank/DDBJ whole genome shotgun (WGS) entry which is preliminary data.</text>
</comment>
<organism evidence="3">
    <name type="scientific">candidate division CPR3 bacterium</name>
    <dbReference type="NCBI Taxonomy" id="2268181"/>
    <lineage>
        <taxon>Bacteria</taxon>
        <taxon>Bacteria division CPR3</taxon>
    </lineage>
</organism>
<reference evidence="3" key="1">
    <citation type="journal article" date="2020" name="mSystems">
        <title>Genome- and Community-Level Interaction Insights into Carbon Utilization and Element Cycling Functions of Hydrothermarchaeota in Hydrothermal Sediment.</title>
        <authorList>
            <person name="Zhou Z."/>
            <person name="Liu Y."/>
            <person name="Xu W."/>
            <person name="Pan J."/>
            <person name="Luo Z.H."/>
            <person name="Li M."/>
        </authorList>
    </citation>
    <scope>NUCLEOTIDE SEQUENCE [LARGE SCALE GENOMIC DNA]</scope>
    <source>
        <strain evidence="3">HyVt-369</strain>
    </source>
</reference>
<feature type="region of interest" description="Disordered" evidence="1">
    <location>
        <begin position="122"/>
        <end position="141"/>
    </location>
</feature>
<keyword evidence="2" id="KW-0812">Transmembrane</keyword>
<keyword evidence="2" id="KW-0472">Membrane</keyword>
<protein>
    <submittedName>
        <fullName evidence="3">Uncharacterized protein</fullName>
    </submittedName>
</protein>
<feature type="non-terminal residue" evidence="3">
    <location>
        <position position="409"/>
    </location>
</feature>
<proteinExistence type="predicted"/>
<accession>A0A7C1T5M8</accession>
<evidence type="ECO:0000256" key="2">
    <source>
        <dbReference type="SAM" id="Phobius"/>
    </source>
</evidence>
<feature type="transmembrane region" description="Helical" evidence="2">
    <location>
        <begin position="160"/>
        <end position="179"/>
    </location>
</feature>
<dbReference type="Proteomes" id="UP000885695">
    <property type="component" value="Unassembled WGS sequence"/>
</dbReference>
<keyword evidence="2" id="KW-1133">Transmembrane helix</keyword>
<sequence>MPKFISLQQATEYCDYTQEYLSLRARQKKLKAQKIGRNWVTTREWLQEYVELVEGKAPESTVTYEFISLEKATEYCDYTQEYLSLRARQKKLKAQKIGRNWVTTREWLQEYVESVEEYKNGNEEAKKVAPQPRRVEPTSPPPFETEFKEIIKKPIRFPSFKLVGVVALLFLFVFTGVFGKEGIIPLIKKIDEEVQQFSQRADDLVIAALDFDYTTALKQTAAAAAGGAKTIGEGFVYGAQNPAAVGEVAKEYIGWLETSIIGLPSGITDTYEEFDSRVASGIQQNVQSIVGFGDSIKQGVQSDIRSLVSIPGNIFDKITQGFYKTPPVVEVVKEVVEQPVVEKEVVEIVKEVVRVEEVREVRTEVRTIDSASLTSIQAQLSTVLAWKTDIDNLKLLTAKLQATPPTATA</sequence>
<evidence type="ECO:0000256" key="1">
    <source>
        <dbReference type="SAM" id="MobiDB-lite"/>
    </source>
</evidence>
<gene>
    <name evidence="3" type="ORF">ENI13_01215</name>
</gene>